<proteinExistence type="predicted"/>
<dbReference type="Proteomes" id="UP000016936">
    <property type="component" value="Unassembled WGS sequence"/>
</dbReference>
<evidence type="ECO:0000256" key="1">
    <source>
        <dbReference type="SAM" id="MobiDB-lite"/>
    </source>
</evidence>
<dbReference type="EMBL" id="KB445575">
    <property type="protein sequence ID" value="EMD92016.1"/>
    <property type="molecule type" value="Genomic_DNA"/>
</dbReference>
<feature type="compositionally biased region" description="Basic and acidic residues" evidence="1">
    <location>
        <begin position="482"/>
        <end position="504"/>
    </location>
</feature>
<dbReference type="OrthoDB" id="5081713at2759"/>
<gene>
    <name evidence="2" type="ORF">COCHEDRAFT_1193614</name>
</gene>
<dbReference type="STRING" id="701091.M2UE98"/>
<organism evidence="2 3">
    <name type="scientific">Cochliobolus heterostrophus (strain C5 / ATCC 48332 / race O)</name>
    <name type="common">Southern corn leaf blight fungus</name>
    <name type="synonym">Bipolaris maydis</name>
    <dbReference type="NCBI Taxonomy" id="701091"/>
    <lineage>
        <taxon>Eukaryota</taxon>
        <taxon>Fungi</taxon>
        <taxon>Dikarya</taxon>
        <taxon>Ascomycota</taxon>
        <taxon>Pezizomycotina</taxon>
        <taxon>Dothideomycetes</taxon>
        <taxon>Pleosporomycetidae</taxon>
        <taxon>Pleosporales</taxon>
        <taxon>Pleosporineae</taxon>
        <taxon>Pleosporaceae</taxon>
        <taxon>Bipolaris</taxon>
    </lineage>
</organism>
<feature type="region of interest" description="Disordered" evidence="1">
    <location>
        <begin position="555"/>
        <end position="587"/>
    </location>
</feature>
<dbReference type="eggNOG" id="ENOG502SQKM">
    <property type="taxonomic scope" value="Eukaryota"/>
</dbReference>
<keyword evidence="3" id="KW-1185">Reference proteome</keyword>
<evidence type="ECO:0000313" key="3">
    <source>
        <dbReference type="Proteomes" id="UP000016936"/>
    </source>
</evidence>
<feature type="region of interest" description="Disordered" evidence="1">
    <location>
        <begin position="402"/>
        <end position="506"/>
    </location>
</feature>
<reference evidence="2 3" key="1">
    <citation type="journal article" date="2012" name="PLoS Pathog.">
        <title>Diverse lifestyles and strategies of plant pathogenesis encoded in the genomes of eighteen Dothideomycetes fungi.</title>
        <authorList>
            <person name="Ohm R.A."/>
            <person name="Feau N."/>
            <person name="Henrissat B."/>
            <person name="Schoch C.L."/>
            <person name="Horwitz B.A."/>
            <person name="Barry K.W."/>
            <person name="Condon B.J."/>
            <person name="Copeland A.C."/>
            <person name="Dhillon B."/>
            <person name="Glaser F."/>
            <person name="Hesse C.N."/>
            <person name="Kosti I."/>
            <person name="LaButti K."/>
            <person name="Lindquist E.A."/>
            <person name="Lucas S."/>
            <person name="Salamov A.A."/>
            <person name="Bradshaw R.E."/>
            <person name="Ciuffetti L."/>
            <person name="Hamelin R.C."/>
            <person name="Kema G.H.J."/>
            <person name="Lawrence C."/>
            <person name="Scott J.A."/>
            <person name="Spatafora J.W."/>
            <person name="Turgeon B.G."/>
            <person name="de Wit P.J.G.M."/>
            <person name="Zhong S."/>
            <person name="Goodwin S.B."/>
            <person name="Grigoriev I.V."/>
        </authorList>
    </citation>
    <scope>NUCLEOTIDE SEQUENCE [LARGE SCALE GENOMIC DNA]</scope>
    <source>
        <strain evidence="3">C5 / ATCC 48332 / race O</strain>
    </source>
</reference>
<sequence>MGRDTSRADLSRADLRLHNIYYKPNVHQANHADTQKAARNLPDHVDAVREGLLFMEEMLPDDCKKVLEKEHVAYGDVYVGPRWCLCPPENAFVHVKHHERIQGQSKSFENLKDCENIAESARKIAGDSVEEWMAFWKSKIFIPFSDEALQQSGFSSTLDDWLISENISWSNFDNFVKSSLWAPKRGQPKPDLTYGFPIQISTTSSMKGFARDELAQSFSLQSLMKLVEQGIACAPTTKLKKETALVSGRRWKNSSRLCFPWAIVEVEKDVPDTDDVAEERCFRRAANAASAALDLQAQLFNKAPDGCSLQPPPVIAFTCVGPVVKVWLAYQDKSKEFAIPIQRMVCVWSTSIELTWGVASLRAIIRNMHTWSSRLLKPRLQMAISQVVKIVYKSERMDAQSSLDLEAPTPTIKKPEINSRSARNNPQVISQPPLPGLSGSDTTNRADIAKAPSSKTHNGNAKSPNLAPRTQENTSSLLNSKSMDEIRKSGQVVRRSEIKKDPKGGEIFGLPLPTKYHFSSDSSSIASTSLPKPIPDSSFDSVLDSQPKALFFGFDSINNSKDRSSKRPRPPKKVASSKTTPKDVGNKTFLPAVKSTDVYDLVTTFESTKLEVIEEDSVGTVSATHSKPGQKRQR</sequence>
<name>M2UE98_COCH5</name>
<reference evidence="3" key="2">
    <citation type="journal article" date="2013" name="PLoS Genet.">
        <title>Comparative genome structure, secondary metabolite, and effector coding capacity across Cochliobolus pathogens.</title>
        <authorList>
            <person name="Condon B.J."/>
            <person name="Leng Y."/>
            <person name="Wu D."/>
            <person name="Bushley K.E."/>
            <person name="Ohm R.A."/>
            <person name="Otillar R."/>
            <person name="Martin J."/>
            <person name="Schackwitz W."/>
            <person name="Grimwood J."/>
            <person name="MohdZainudin N."/>
            <person name="Xue C."/>
            <person name="Wang R."/>
            <person name="Manning V.A."/>
            <person name="Dhillon B."/>
            <person name="Tu Z.J."/>
            <person name="Steffenson B.J."/>
            <person name="Salamov A."/>
            <person name="Sun H."/>
            <person name="Lowry S."/>
            <person name="LaButti K."/>
            <person name="Han J."/>
            <person name="Copeland A."/>
            <person name="Lindquist E."/>
            <person name="Barry K."/>
            <person name="Schmutz J."/>
            <person name="Baker S.E."/>
            <person name="Ciuffetti L.M."/>
            <person name="Grigoriev I.V."/>
            <person name="Zhong S."/>
            <person name="Turgeon B.G."/>
        </authorList>
    </citation>
    <scope>NUCLEOTIDE SEQUENCE [LARGE SCALE GENOMIC DNA]</scope>
    <source>
        <strain evidence="3">C5 / ATCC 48332 / race O</strain>
    </source>
</reference>
<accession>M2UE98</accession>
<protein>
    <submittedName>
        <fullName evidence="2">Uncharacterized protein</fullName>
    </submittedName>
</protein>
<dbReference type="AlphaFoldDB" id="M2UE98"/>
<feature type="compositionally biased region" description="Polar residues" evidence="1">
    <location>
        <begin position="453"/>
        <end position="481"/>
    </location>
</feature>
<dbReference type="OMA" id="PWAIVEV"/>
<evidence type="ECO:0000313" key="2">
    <source>
        <dbReference type="EMBL" id="EMD92016.1"/>
    </source>
</evidence>
<dbReference type="HOGENOM" id="CLU_431470_0_0_1"/>
<feature type="compositionally biased region" description="Polar residues" evidence="1">
    <location>
        <begin position="418"/>
        <end position="430"/>
    </location>
</feature>